<feature type="transmembrane region" description="Helical" evidence="6">
    <location>
        <begin position="101"/>
        <end position="121"/>
    </location>
</feature>
<evidence type="ECO:0000256" key="5">
    <source>
        <dbReference type="ARBA" id="ARBA00023136"/>
    </source>
</evidence>
<feature type="transmembrane region" description="Helical" evidence="6">
    <location>
        <begin position="275"/>
        <end position="293"/>
    </location>
</feature>
<dbReference type="GO" id="GO:0005436">
    <property type="term" value="F:sodium:phosphate symporter activity"/>
    <property type="evidence" value="ECO:0007669"/>
    <property type="project" value="InterPro"/>
</dbReference>
<dbReference type="PANTHER" id="PTHR10010">
    <property type="entry name" value="SOLUTE CARRIER FAMILY 34 SODIUM PHOSPHATE , MEMBER 2-RELATED"/>
    <property type="match status" value="1"/>
</dbReference>
<dbReference type="Pfam" id="PF02690">
    <property type="entry name" value="Na_Pi_cotrans"/>
    <property type="match status" value="2"/>
</dbReference>
<reference evidence="8" key="1">
    <citation type="journal article" date="2020" name="Biotechnol. Biofuels">
        <title>New insights from the biogas microbiome by comprehensive genome-resolved metagenomics of nearly 1600 species originating from multiple anaerobic digesters.</title>
        <authorList>
            <person name="Campanaro S."/>
            <person name="Treu L."/>
            <person name="Rodriguez-R L.M."/>
            <person name="Kovalovszki A."/>
            <person name="Ziels R.M."/>
            <person name="Maus I."/>
            <person name="Zhu X."/>
            <person name="Kougias P.G."/>
            <person name="Basile A."/>
            <person name="Luo G."/>
            <person name="Schluter A."/>
            <person name="Konstantinidis K.T."/>
            <person name="Angelidaki I."/>
        </authorList>
    </citation>
    <scope>NUCLEOTIDE SEQUENCE</scope>
    <source>
        <strain evidence="8">AS06rmzACSIP_7</strain>
    </source>
</reference>
<feature type="transmembrane region" description="Helical" evidence="6">
    <location>
        <begin position="208"/>
        <end position="230"/>
    </location>
</feature>
<gene>
    <name evidence="8" type="ORF">GXY80_15890</name>
</gene>
<dbReference type="Proteomes" id="UP000777265">
    <property type="component" value="Unassembled WGS sequence"/>
</dbReference>
<feature type="transmembrane region" description="Helical" evidence="6">
    <location>
        <begin position="6"/>
        <end position="24"/>
    </location>
</feature>
<feature type="transmembrane region" description="Helical" evidence="6">
    <location>
        <begin position="242"/>
        <end position="263"/>
    </location>
</feature>
<evidence type="ECO:0000256" key="2">
    <source>
        <dbReference type="ARBA" id="ARBA00022475"/>
    </source>
</evidence>
<organism evidence="8 9">
    <name type="scientific">Syntrophorhabdus aromaticivorans</name>
    <dbReference type="NCBI Taxonomy" id="328301"/>
    <lineage>
        <taxon>Bacteria</taxon>
        <taxon>Pseudomonadati</taxon>
        <taxon>Thermodesulfobacteriota</taxon>
        <taxon>Syntrophorhabdia</taxon>
        <taxon>Syntrophorhabdales</taxon>
        <taxon>Syntrophorhabdaceae</taxon>
        <taxon>Syntrophorhabdus</taxon>
    </lineage>
</organism>
<dbReference type="InterPro" id="IPR003841">
    <property type="entry name" value="Na/Pi_transpt"/>
</dbReference>
<keyword evidence="4 6" id="KW-1133">Transmembrane helix</keyword>
<evidence type="ECO:0000313" key="8">
    <source>
        <dbReference type="EMBL" id="NLW36935.1"/>
    </source>
</evidence>
<evidence type="ECO:0000256" key="1">
    <source>
        <dbReference type="ARBA" id="ARBA00004651"/>
    </source>
</evidence>
<feature type="transmembrane region" description="Helical" evidence="6">
    <location>
        <begin position="45"/>
        <end position="62"/>
    </location>
</feature>
<dbReference type="SUPFAM" id="SSF109755">
    <property type="entry name" value="PhoU-like"/>
    <property type="match status" value="1"/>
</dbReference>
<dbReference type="InterPro" id="IPR026022">
    <property type="entry name" value="PhoU_dom"/>
</dbReference>
<keyword evidence="3 6" id="KW-0812">Transmembrane</keyword>
<dbReference type="GO" id="GO:0005886">
    <property type="term" value="C:plasma membrane"/>
    <property type="evidence" value="ECO:0007669"/>
    <property type="project" value="UniProtKB-SubCell"/>
</dbReference>
<feature type="transmembrane region" description="Helical" evidence="6">
    <location>
        <begin position="68"/>
        <end position="89"/>
    </location>
</feature>
<proteinExistence type="predicted"/>
<dbReference type="InterPro" id="IPR004633">
    <property type="entry name" value="NaPi_cotrn-rel/YqeW-like"/>
</dbReference>
<protein>
    <submittedName>
        <fullName evidence="8">Na/Pi cotransporter family protein</fullName>
    </submittedName>
</protein>
<evidence type="ECO:0000259" key="7">
    <source>
        <dbReference type="Pfam" id="PF01895"/>
    </source>
</evidence>
<accession>A0A971S1V1</accession>
<evidence type="ECO:0000256" key="3">
    <source>
        <dbReference type="ARBA" id="ARBA00022692"/>
    </source>
</evidence>
<comment type="subcellular location">
    <subcellularLocation>
        <location evidence="1">Cell membrane</location>
        <topology evidence="1">Multi-pass membrane protein</topology>
    </subcellularLocation>
</comment>
<feature type="domain" description="PhoU" evidence="7">
    <location>
        <begin position="343"/>
        <end position="423"/>
    </location>
</feature>
<comment type="caution">
    <text evidence="8">The sequence shown here is derived from an EMBL/GenBank/DDBJ whole genome shotgun (WGS) entry which is preliminary data.</text>
</comment>
<dbReference type="Pfam" id="PF01895">
    <property type="entry name" value="PhoU"/>
    <property type="match status" value="2"/>
</dbReference>
<dbReference type="EMBL" id="JAAYEE010000320">
    <property type="protein sequence ID" value="NLW36935.1"/>
    <property type="molecule type" value="Genomic_DNA"/>
</dbReference>
<evidence type="ECO:0000256" key="6">
    <source>
        <dbReference type="SAM" id="Phobius"/>
    </source>
</evidence>
<feature type="domain" description="PhoU" evidence="7">
    <location>
        <begin position="442"/>
        <end position="527"/>
    </location>
</feature>
<dbReference type="NCBIfam" id="NF037997">
    <property type="entry name" value="Na_Pi_symport"/>
    <property type="match status" value="1"/>
</dbReference>
<feature type="transmembrane region" description="Helical" evidence="6">
    <location>
        <begin position="171"/>
        <end position="196"/>
    </location>
</feature>
<name>A0A971S1V1_9BACT</name>
<sequence length="532" mass="58810">MINGLLLFITGLTLFLFGMIKLSTDMQTLFSVRMRDYIRFSVRRPMYGLLLGIASTIVFQSSSATTLVTVGIVSAGLISFYHSLGIILGADIGTTLTAQLVVWKITAISPLFIFAGGVLYFAGKERWKVTGEVVLYFGLIFYGLSLIGDATAPLKENETFVRFFREAKNPLIGLGLGLIFTGIVHASAIPVSILIILGQQGLISIENALPIVLGANIGTTVTALMGSIVTNINGKKSALAHLLFKILGVALCLVLFPFLVMSVKHLSSSIAQQIAFGHFLLNLLIAAVFIFFLRPFSRLIEAIIPGTDHPIPMWPEFLDAKCLANPEEALSCVRKELGREVMLAQRMLSTSLALIAGFSGAKQRDTMYIEIIVDNVQSEITEYLWNISCSQLSPQLSKKLFAYSSTVYDIERVGDRSTNLVELAESKHKRRAVFSEPANSELKEIGDMATKNLDDVALLIENRDEERIRAVFERHLQIVLAVRMATEKHLVRFYQKMCRAEAGPIFVDMLVNLERISDHCLVIAENILNIED</sequence>
<keyword evidence="5 6" id="KW-0472">Membrane</keyword>
<evidence type="ECO:0000256" key="4">
    <source>
        <dbReference type="ARBA" id="ARBA00022989"/>
    </source>
</evidence>
<keyword evidence="2" id="KW-1003">Cell membrane</keyword>
<dbReference type="NCBIfam" id="TIGR00704">
    <property type="entry name" value="NaPi_cotrn_rel"/>
    <property type="match status" value="1"/>
</dbReference>
<dbReference type="Gene3D" id="1.20.58.220">
    <property type="entry name" value="Phosphate transport system protein phou homolog 2, domain 2"/>
    <property type="match status" value="1"/>
</dbReference>
<dbReference type="AlphaFoldDB" id="A0A971S1V1"/>
<dbReference type="InterPro" id="IPR038078">
    <property type="entry name" value="PhoU-like_sf"/>
</dbReference>
<reference evidence="8" key="2">
    <citation type="submission" date="2020-01" db="EMBL/GenBank/DDBJ databases">
        <authorList>
            <person name="Campanaro S."/>
        </authorList>
    </citation>
    <scope>NUCLEOTIDE SEQUENCE</scope>
    <source>
        <strain evidence="8">AS06rmzACSIP_7</strain>
    </source>
</reference>
<feature type="transmembrane region" description="Helical" evidence="6">
    <location>
        <begin position="133"/>
        <end position="150"/>
    </location>
</feature>
<evidence type="ECO:0000313" key="9">
    <source>
        <dbReference type="Proteomes" id="UP000777265"/>
    </source>
</evidence>
<dbReference type="GO" id="GO:0044341">
    <property type="term" value="P:sodium-dependent phosphate transport"/>
    <property type="evidence" value="ECO:0007669"/>
    <property type="project" value="InterPro"/>
</dbReference>
<dbReference type="PANTHER" id="PTHR10010:SF46">
    <property type="entry name" value="SODIUM-DEPENDENT PHOSPHATE TRANSPORT PROTEIN 2B"/>
    <property type="match status" value="1"/>
</dbReference>